<dbReference type="InterPro" id="IPR013783">
    <property type="entry name" value="Ig-like_fold"/>
</dbReference>
<feature type="domain" description="SLH" evidence="5">
    <location>
        <begin position="1852"/>
        <end position="1910"/>
    </location>
</feature>
<comment type="similarity">
    <text evidence="1">Belongs to the intimin/invasin family.</text>
</comment>
<dbReference type="SUPFAM" id="SSF49899">
    <property type="entry name" value="Concanavalin A-like lectins/glucanases"/>
    <property type="match status" value="2"/>
</dbReference>
<organism evidence="6 7">
    <name type="scientific">Cohnella terricola</name>
    <dbReference type="NCBI Taxonomy" id="1289167"/>
    <lineage>
        <taxon>Bacteria</taxon>
        <taxon>Bacillati</taxon>
        <taxon>Bacillota</taxon>
        <taxon>Bacilli</taxon>
        <taxon>Bacillales</taxon>
        <taxon>Paenibacillaceae</taxon>
        <taxon>Cohnella</taxon>
    </lineage>
</organism>
<dbReference type="PANTHER" id="PTHR43308:SF5">
    <property type="entry name" value="S-LAYER PROTEIN _ PEPTIDOGLYCAN ENDO-BETA-N-ACETYLGLUCOSAMINIDASE"/>
    <property type="match status" value="1"/>
</dbReference>
<dbReference type="GO" id="GO:0030246">
    <property type="term" value="F:carbohydrate binding"/>
    <property type="evidence" value="ECO:0007669"/>
    <property type="project" value="InterPro"/>
</dbReference>
<dbReference type="Pfam" id="PF00395">
    <property type="entry name" value="SLH"/>
    <property type="match status" value="2"/>
</dbReference>
<dbReference type="PROSITE" id="PS51272">
    <property type="entry name" value="SLH"/>
    <property type="match status" value="2"/>
</dbReference>
<dbReference type="SUPFAM" id="SSF49373">
    <property type="entry name" value="Invasin/intimin cell-adhesion fragments"/>
    <property type="match status" value="1"/>
</dbReference>
<dbReference type="Gene3D" id="2.60.40.1120">
    <property type="entry name" value="Carboxypeptidase-like, regulatory domain"/>
    <property type="match status" value="1"/>
</dbReference>
<keyword evidence="3" id="KW-0732">Signal</keyword>
<dbReference type="InterPro" id="IPR003344">
    <property type="entry name" value="Big_1_dom"/>
</dbReference>
<dbReference type="RefSeq" id="WP_144707242.1">
    <property type="nucleotide sequence ID" value="NZ_VNJJ01000026.1"/>
</dbReference>
<feature type="domain" description="SLH" evidence="5">
    <location>
        <begin position="1787"/>
        <end position="1850"/>
    </location>
</feature>
<reference evidence="6 7" key="1">
    <citation type="submission" date="2019-07" db="EMBL/GenBank/DDBJ databases">
        <authorList>
            <person name="Kim J."/>
        </authorList>
    </citation>
    <scope>NUCLEOTIDE SEQUENCE [LARGE SCALE GENOMIC DNA]</scope>
    <source>
        <strain evidence="6 7">G13</strain>
    </source>
</reference>
<dbReference type="InterPro" id="IPR008964">
    <property type="entry name" value="Invasin/intimin_cell_adhesion"/>
</dbReference>
<protein>
    <recommendedName>
        <fullName evidence="8">S-layer homology domain-containing protein</fullName>
    </recommendedName>
</protein>
<dbReference type="SMART" id="SM00634">
    <property type="entry name" value="BID_1"/>
    <property type="match status" value="1"/>
</dbReference>
<name>A0A559J548_9BACL</name>
<dbReference type="Gene3D" id="2.60.120.200">
    <property type="match status" value="1"/>
</dbReference>
<dbReference type="EMBL" id="VNJJ01000026">
    <property type="protein sequence ID" value="TVX95000.1"/>
    <property type="molecule type" value="Genomic_DNA"/>
</dbReference>
<feature type="domain" description="Big-1" evidence="4">
    <location>
        <begin position="1164"/>
        <end position="1276"/>
    </location>
</feature>
<gene>
    <name evidence="6" type="ORF">FPZ45_24255</name>
</gene>
<feature type="region of interest" description="Disordered" evidence="2">
    <location>
        <begin position="1596"/>
        <end position="1621"/>
    </location>
</feature>
<dbReference type="InterPro" id="IPR008969">
    <property type="entry name" value="CarboxyPept-like_regulatory"/>
</dbReference>
<dbReference type="OrthoDB" id="283370at2"/>
<evidence type="ECO:0000259" key="5">
    <source>
        <dbReference type="PROSITE" id="PS51272"/>
    </source>
</evidence>
<comment type="caution">
    <text evidence="6">The sequence shown here is derived from an EMBL/GenBank/DDBJ whole genome shotgun (WGS) entry which is preliminary data.</text>
</comment>
<proteinExistence type="inferred from homology"/>
<sequence>MIHKLISKKWSGKRWLSAVLALVVVASGFPFTAPGTASAAPVPDKPYVSFKYDSFSSTHPLKGLLEFSNILSSPPVGWITEDGKEKLRLAGEVKDSGGSAFNKQRVSLDNDRSFSTYFSFQMRNKVPGGTGCCGLRADGLVFVMQTASSSAGSTGGGLGYENVKRSIGIEYDTHLNGPNDSNFDPVAVNGNAGGSQASHVAYDEDGVVTHPNPNTQAGKDRRNVILANLSSSDMDLANGIFHSWIDYDGVNDKLRVYLIKEGTGSKFLVPVMKAGTNEKVQDGSAVEISAFPHLNVAGKLEGTRVSNGTPMEIQPILEVPNVDLSKILTQDEVFAGFTAATGGSYQNHDIWKWYFNNDSGLIVPDVGGGANIEQAPTKIQILNKGPFTYPTQHQGSNHNGIKVNGARATVTSQVYMQDGSIPPEGYPVTFSLYLVTNVIQVSTGKGDVPTQVRADDPDILMQNDQYVRVKKSYPRANGQTQEVWEITVPTDANGQAKIDLFNLGNPHLTNVKARIGGDLAGYTAPHGGGLYDEAPVLFGSETPKVTGSEVSDDRRRVEVEFNIPVKYDPDKTGGFWLTIPGKNDPLPLVIDKYATAEDGSDDPFRLILKLDPDKVSPNTIIPPNVVPVLHYGGDPNDPGSTEPGSVKDRSGIETLKNFPTGNGTDDVDVVNRFAPESQAVLNDENRDTIRVNFPNELKAPQSGVEQAFKVEITAGGVKKLVDIASIDWDGSDPKSMGLKIDPAGLDASWNGKIPANAQINLIYRPDDVPNGTDKIQKTNGDRLDRFIHPVVNQIQPTQAIVVPGATRNQVKVKFPNALLPTGADLHEAIKLLSDSNVIGVDNVDWDAQYPDTLVLTLNPNDLATAYPDGKIPYESDGGSPVLSLTYDPSLTSAPLSDHNGQQLRILGPSVYPGDFPVANQKTFNPTQAKVNDDQRNQVIVDFQNPVLVNGTPSLQVIVGGDTANPIAVTGITGSGTPQLTLTLDKPIDYNKNVQLVYGPSTEASIVDQGNPTGLVLRPLGPSVGGPTDYPVENQFGPVRAVVTEDATGRNKIEVTFPENIVNPQGSIPEQFEIVFTPDISQPQVSVTVAVYELGWDAGKPGQLILKLDPQDLANKGFPNGIPPEADVKLNYTVPTATTPIKSDTHDLGKLILFPVENGEYEPANLDLTASPNTIIGDGISHSILTAAVTKQNGDPVANTKVVFSVPTGYPGHFIDPNTNLPVASIEATTDATGHANVVFYSDQIIGTNTVDIPITAKVRDHLLKLRSERQITVHFAPATVSGVIVTNGAIVPGATVTITDPATGWSSTIVTGSDGSYKFVVPDGNKPYTMKVTLPPVSGVSSTFTQIVNVGNVTGAGNQNFPSEETITGIIGLQTSTGGVKKWFENTTTSHLMVRLKDSSGSYLNNGATGENWFPLEGSGSGVFTANGVALNEDYQFEVWYKIEVYDENGPTGVYKEVLINGKTDPSDATKTIYPVVRVTRAGELSIVQDLVDPYGKVMNGSNGLAPIPGATVTLYYWDTGLPVYLPPILGFDPNDNASPVQNTDALGDYAYMVYPNTDYKIVVTAAGFPTYTSGKISVGTAIVKHDVILYRSSSSGGGAGGGVTPPTTQVPEKPETGKPNLTVNLSTEKSIVEENSAATIHVDYLNDGTAVLKNGEIQVTIPDGAVVVDADGGKVIGNTITWTVKDLGAGKKGSYAIKLKFPTATGAEKIVELKAQGLNKDGELAKPDSARTSIKVMMFSNRYGDVEHIRYILGHPDGKFKTQNTLSRAELAAIVARLINGGHTTKKAEYSDVTDHHWANGYIRIVTDNGIFTGFKDGTFHPDAPVSREELAVVMARYLKLENSDPINPHFTDVQGRWSASAIEALYRNGMVNGYVDGTFKPSNSIIRSEAVTLINKMLFRGPLLNVKPTFPDVNEKHWAFGQVEEASHSHKATRTSAGENFIETLKDDVK</sequence>
<evidence type="ECO:0000256" key="2">
    <source>
        <dbReference type="SAM" id="MobiDB-lite"/>
    </source>
</evidence>
<dbReference type="InterPro" id="IPR013320">
    <property type="entry name" value="ConA-like_dom_sf"/>
</dbReference>
<dbReference type="InterPro" id="IPR051465">
    <property type="entry name" value="Cell_Envelope_Struct_Comp"/>
</dbReference>
<dbReference type="PROSITE" id="PS51127">
    <property type="entry name" value="BIG1"/>
    <property type="match status" value="1"/>
</dbReference>
<evidence type="ECO:0000256" key="3">
    <source>
        <dbReference type="SAM" id="SignalP"/>
    </source>
</evidence>
<keyword evidence="7" id="KW-1185">Reference proteome</keyword>
<dbReference type="InterPro" id="IPR001119">
    <property type="entry name" value="SLH_dom"/>
</dbReference>
<evidence type="ECO:0000256" key="1">
    <source>
        <dbReference type="ARBA" id="ARBA00010116"/>
    </source>
</evidence>
<dbReference type="SUPFAM" id="SSF49464">
    <property type="entry name" value="Carboxypeptidase regulatory domain-like"/>
    <property type="match status" value="1"/>
</dbReference>
<evidence type="ECO:0000259" key="4">
    <source>
        <dbReference type="PROSITE" id="PS51127"/>
    </source>
</evidence>
<evidence type="ECO:0008006" key="8">
    <source>
        <dbReference type="Google" id="ProtNLM"/>
    </source>
</evidence>
<dbReference type="PANTHER" id="PTHR43308">
    <property type="entry name" value="OUTER MEMBRANE PROTEIN ALPHA-RELATED"/>
    <property type="match status" value="1"/>
</dbReference>
<dbReference type="InterPro" id="IPR001220">
    <property type="entry name" value="Legume_lectin_dom"/>
</dbReference>
<evidence type="ECO:0000313" key="7">
    <source>
        <dbReference type="Proteomes" id="UP000316330"/>
    </source>
</evidence>
<evidence type="ECO:0000313" key="6">
    <source>
        <dbReference type="EMBL" id="TVX95000.1"/>
    </source>
</evidence>
<feature type="chain" id="PRO_5022009278" description="S-layer homology domain-containing protein" evidence="3">
    <location>
        <begin position="40"/>
        <end position="1952"/>
    </location>
</feature>
<accession>A0A559J548</accession>
<dbReference type="Proteomes" id="UP000316330">
    <property type="component" value="Unassembled WGS sequence"/>
</dbReference>
<dbReference type="Gene3D" id="2.60.40.10">
    <property type="entry name" value="Immunoglobulins"/>
    <property type="match status" value="1"/>
</dbReference>
<feature type="signal peptide" evidence="3">
    <location>
        <begin position="1"/>
        <end position="39"/>
    </location>
</feature>
<dbReference type="Pfam" id="PF00139">
    <property type="entry name" value="Lectin_legB"/>
    <property type="match status" value="2"/>
</dbReference>